<keyword evidence="1" id="KW-1133">Transmembrane helix</keyword>
<evidence type="ECO:0000313" key="3">
    <source>
        <dbReference type="Proteomes" id="UP000054925"/>
    </source>
</evidence>
<accession>A0A158IW65</accession>
<feature type="transmembrane region" description="Helical" evidence="1">
    <location>
        <begin position="99"/>
        <end position="116"/>
    </location>
</feature>
<dbReference type="AlphaFoldDB" id="A0A158IW65"/>
<comment type="caution">
    <text evidence="2">The sequence shown here is derived from an EMBL/GenBank/DDBJ whole genome shotgun (WGS) entry which is preliminary data.</text>
</comment>
<protein>
    <recommendedName>
        <fullName evidence="4">Glycosyltransferase RgtA/B/C/D-like domain-containing protein</fullName>
    </recommendedName>
</protein>
<dbReference type="Proteomes" id="UP000054925">
    <property type="component" value="Unassembled WGS sequence"/>
</dbReference>
<evidence type="ECO:0000256" key="1">
    <source>
        <dbReference type="SAM" id="Phobius"/>
    </source>
</evidence>
<proteinExistence type="predicted"/>
<feature type="transmembrane region" description="Helical" evidence="1">
    <location>
        <begin position="266"/>
        <end position="289"/>
    </location>
</feature>
<keyword evidence="1" id="KW-0472">Membrane</keyword>
<feature type="transmembrane region" description="Helical" evidence="1">
    <location>
        <begin position="226"/>
        <end position="246"/>
    </location>
</feature>
<gene>
    <name evidence="2" type="ORF">AWB67_02978</name>
</gene>
<dbReference type="EMBL" id="FCOL02000015">
    <property type="protein sequence ID" value="SAL60827.1"/>
    <property type="molecule type" value="Genomic_DNA"/>
</dbReference>
<feature type="transmembrane region" description="Helical" evidence="1">
    <location>
        <begin position="328"/>
        <end position="347"/>
    </location>
</feature>
<organism evidence="2 3">
    <name type="scientific">Caballeronia terrestris</name>
    <dbReference type="NCBI Taxonomy" id="1226301"/>
    <lineage>
        <taxon>Bacteria</taxon>
        <taxon>Pseudomonadati</taxon>
        <taxon>Pseudomonadota</taxon>
        <taxon>Betaproteobacteria</taxon>
        <taxon>Burkholderiales</taxon>
        <taxon>Burkholderiaceae</taxon>
        <taxon>Caballeronia</taxon>
    </lineage>
</organism>
<evidence type="ECO:0000313" key="2">
    <source>
        <dbReference type="EMBL" id="SAL60827.1"/>
    </source>
</evidence>
<name>A0A158IW65_9BURK</name>
<keyword evidence="3" id="KW-1185">Reference proteome</keyword>
<sequence length="585" mass="66169">MRRVAAQLIRFPDVRLNDLGIELMITTRKLVDRLITLADIAAVIGLVAVFAGSVGLILTKPPVVWVDVVYDDAYYYLGVARNVVESGVSSFLPPFKTNGYQPLWLALISASAYLFGTSVTSMAAQVCTLSFLFIFFFLLISKLRYGVIFPAASCIGYLPFVMAHSMETAMLPPLFILFLSRGTWKWRGVFGALLFLTRLDALSLIIAKDIVDLVRYRKADFRKYAIIVPVIAIYAWINYSQFHSIFPVSGLAKSIGNVKGQNVAVAVFHLTAMFFAIAIAAGIAIYAAVTKRRPRFQFPDELATCFIALVMCVVYYLVNSGWPVWPWYYWPEFLLTYYLILEAVGMIRAHSSTLQTRRWYALALLVVALFALVRPALSFPLYRMNFLRLSYADRGAKYDAYGAENVRLVQYLHNKGIAPGTFFAMGDRGGSFGFFLGNEYRFLHTEGLVGSYGYYKALRADEGREYVDGLGLDYLVVDRQKYLNEGNVIGVIEPVMPLSARSGVYLLCFDKSAVRFTQEYRSQTRYLLDYKKRVACPAGMTNQFTALKNHYGAVVRYTFPVELKNRHDLMYRLLGLPYCTTRRDC</sequence>
<evidence type="ECO:0008006" key="4">
    <source>
        <dbReference type="Google" id="ProtNLM"/>
    </source>
</evidence>
<keyword evidence="1" id="KW-0812">Transmembrane</keyword>
<feature type="transmembrane region" description="Helical" evidence="1">
    <location>
        <begin position="122"/>
        <end position="140"/>
    </location>
</feature>
<feature type="transmembrane region" description="Helical" evidence="1">
    <location>
        <begin position="301"/>
        <end position="322"/>
    </location>
</feature>
<feature type="transmembrane region" description="Helical" evidence="1">
    <location>
        <begin position="34"/>
        <end position="58"/>
    </location>
</feature>
<reference evidence="2" key="1">
    <citation type="submission" date="2016-01" db="EMBL/GenBank/DDBJ databases">
        <authorList>
            <person name="Peeters C."/>
        </authorList>
    </citation>
    <scope>NUCLEOTIDE SEQUENCE [LARGE SCALE GENOMIC DNA]</scope>
    <source>
        <strain evidence="2">LMG 22937</strain>
    </source>
</reference>
<feature type="transmembrane region" description="Helical" evidence="1">
    <location>
        <begin position="359"/>
        <end position="382"/>
    </location>
</feature>